<sequence>MIIKRVKQFKLILWIMSFFFLIMCSEQTGNEASPSPEMLALSQLITINNLKVSDSLKIILSGKTLQEYSITPSQMYSYLKKNPQDAQYWKTLAGKLKKIINDVQEKQKSAKAPKPPQPGLKPEID</sequence>
<dbReference type="AlphaFoldDB" id="A0A7V1LN21"/>
<comment type="caution">
    <text evidence="2">The sequence shown here is derived from an EMBL/GenBank/DDBJ whole genome shotgun (WGS) entry which is preliminary data.</text>
</comment>
<proteinExistence type="predicted"/>
<feature type="region of interest" description="Disordered" evidence="1">
    <location>
        <begin position="103"/>
        <end position="125"/>
    </location>
</feature>
<evidence type="ECO:0008006" key="3">
    <source>
        <dbReference type="Google" id="ProtNLM"/>
    </source>
</evidence>
<dbReference type="Proteomes" id="UP000886005">
    <property type="component" value="Unassembled WGS sequence"/>
</dbReference>
<protein>
    <recommendedName>
        <fullName evidence="3">DUF4296 domain-containing protein</fullName>
    </recommendedName>
</protein>
<evidence type="ECO:0000313" key="2">
    <source>
        <dbReference type="EMBL" id="HED10961.1"/>
    </source>
</evidence>
<name>A0A7V1LN21_CALAY</name>
<accession>A0A7V1LN21</accession>
<reference evidence="2" key="1">
    <citation type="journal article" date="2020" name="mSystems">
        <title>Genome- and Community-Level Interaction Insights into Carbon Utilization and Element Cycling Functions of Hydrothermarchaeota in Hydrothermal Sediment.</title>
        <authorList>
            <person name="Zhou Z."/>
            <person name="Liu Y."/>
            <person name="Xu W."/>
            <person name="Pan J."/>
            <person name="Luo Z.H."/>
            <person name="Li M."/>
        </authorList>
    </citation>
    <scope>NUCLEOTIDE SEQUENCE [LARGE SCALE GENOMIC DNA]</scope>
    <source>
        <strain evidence="2">HyVt-456</strain>
    </source>
</reference>
<organism evidence="2">
    <name type="scientific">Caldithrix abyssi</name>
    <dbReference type="NCBI Taxonomy" id="187145"/>
    <lineage>
        <taxon>Bacteria</taxon>
        <taxon>Pseudomonadati</taxon>
        <taxon>Calditrichota</taxon>
        <taxon>Calditrichia</taxon>
        <taxon>Calditrichales</taxon>
        <taxon>Calditrichaceae</taxon>
        <taxon>Caldithrix</taxon>
    </lineage>
</organism>
<evidence type="ECO:0000256" key="1">
    <source>
        <dbReference type="SAM" id="MobiDB-lite"/>
    </source>
</evidence>
<gene>
    <name evidence="2" type="ORF">ENJ10_09755</name>
</gene>
<dbReference type="EMBL" id="DRLD01000268">
    <property type="protein sequence ID" value="HED10961.1"/>
    <property type="molecule type" value="Genomic_DNA"/>
</dbReference>